<dbReference type="Gene3D" id="2.130.10.10">
    <property type="entry name" value="YVTN repeat-like/Quinoprotein amine dehydrogenase"/>
    <property type="match status" value="1"/>
</dbReference>
<dbReference type="PATRIC" id="fig|1229783.3.peg.2193"/>
<protein>
    <recommendedName>
        <fullName evidence="4">6-phosphogluconolactonase</fullName>
    </recommendedName>
</protein>
<evidence type="ECO:0000256" key="1">
    <source>
        <dbReference type="ARBA" id="ARBA00005564"/>
    </source>
</evidence>
<dbReference type="RefSeq" id="WP_009385046.1">
    <property type="nucleotide sequence ID" value="NZ_AMSQ01000027.1"/>
</dbReference>
<dbReference type="GO" id="GO:0017057">
    <property type="term" value="F:6-phosphogluconolactonase activity"/>
    <property type="evidence" value="ECO:0007669"/>
    <property type="project" value="TreeGrafter"/>
</dbReference>
<dbReference type="InterPro" id="IPR015943">
    <property type="entry name" value="WD40/YVTN_repeat-like_dom_sf"/>
</dbReference>
<dbReference type="InterPro" id="IPR019405">
    <property type="entry name" value="Lactonase_7-beta_prop"/>
</dbReference>
<dbReference type="eggNOG" id="COG2706">
    <property type="taxonomic scope" value="Bacteria"/>
</dbReference>
<evidence type="ECO:0000313" key="2">
    <source>
        <dbReference type="EMBL" id="EKU45611.1"/>
    </source>
</evidence>
<dbReference type="Proteomes" id="UP000009885">
    <property type="component" value="Unassembled WGS sequence"/>
</dbReference>
<dbReference type="AlphaFoldDB" id="K9AHM0"/>
<dbReference type="PANTHER" id="PTHR30344:SF1">
    <property type="entry name" value="6-PHOSPHOGLUCONOLACTONASE"/>
    <property type="match status" value="1"/>
</dbReference>
<evidence type="ECO:0008006" key="4">
    <source>
        <dbReference type="Google" id="ProtNLM"/>
    </source>
</evidence>
<proteinExistence type="inferred from homology"/>
<reference evidence="2 3" key="1">
    <citation type="journal article" date="2013" name="Genome Announc.">
        <title>Genome Sequence of Staphylococcus massiliensis Strain S46, Isolated from the Surface of Healthy Human Skin.</title>
        <authorList>
            <person name="Srivastav R."/>
            <person name="Singh A."/>
            <person name="Jangir P.K."/>
            <person name="Kumari C."/>
            <person name="Muduli S."/>
            <person name="Sharma R."/>
        </authorList>
    </citation>
    <scope>NUCLEOTIDE SEQUENCE [LARGE SCALE GENOMIC DNA]</scope>
    <source>
        <strain evidence="2 3">S46</strain>
    </source>
</reference>
<name>K9AHM0_9STAP</name>
<dbReference type="SUPFAM" id="SSF51004">
    <property type="entry name" value="C-terminal (heme d1) domain of cytochrome cd1-nitrite reductase"/>
    <property type="match status" value="1"/>
</dbReference>
<dbReference type="InterPro" id="IPR050282">
    <property type="entry name" value="Cycloisomerase_2"/>
</dbReference>
<sequence length="346" mass="38611">MTTKGFIGGYTKKEGKGIYQFSLDEAKGKINRIDVDYEIEASTYLAHNNETLYAITKLGEDCGIAAFKIEADASLTYLNDCLASKDGTGCYISISPDGKYLFESVYGNGILRQYELNERTGEIEGLVDEIWHQFPLGPKERQDHAHAHYADTTPDGNYLVACDLGTDRVVTYAFDEEGLHEEYVTEVEAGDGPRHLTFSGKGDYAYLVNELSNTVVVMTYEDGRFEAVKRHSTLPESFEGESKLAAVRMSHDGNFIYVSNRGHDSIAVYEVLEAGRHLELVEIVKTEGEFPRDFNITPSDDYIVVAHQEADSVVTVFKRDKDSGRLTLTDRTHTANEGVCVTFLQD</sequence>
<keyword evidence="3" id="KW-1185">Reference proteome</keyword>
<comment type="similarity">
    <text evidence="1">Belongs to the cycloisomerase 2 family.</text>
</comment>
<comment type="caution">
    <text evidence="2">The sequence shown here is derived from an EMBL/GenBank/DDBJ whole genome shotgun (WGS) entry which is preliminary data.</text>
</comment>
<dbReference type="GO" id="GO:0005829">
    <property type="term" value="C:cytosol"/>
    <property type="evidence" value="ECO:0007669"/>
    <property type="project" value="TreeGrafter"/>
</dbReference>
<dbReference type="InterPro" id="IPR011048">
    <property type="entry name" value="Haem_d1_sf"/>
</dbReference>
<gene>
    <name evidence="2" type="ORF">C273_11056</name>
</gene>
<dbReference type="STRING" id="1229783.C273_11056"/>
<organism evidence="2 3">
    <name type="scientific">Staphylococcus massiliensis S46</name>
    <dbReference type="NCBI Taxonomy" id="1229783"/>
    <lineage>
        <taxon>Bacteria</taxon>
        <taxon>Bacillati</taxon>
        <taxon>Bacillota</taxon>
        <taxon>Bacilli</taxon>
        <taxon>Bacillales</taxon>
        <taxon>Staphylococcaceae</taxon>
        <taxon>Staphylococcus</taxon>
    </lineage>
</organism>
<dbReference type="Pfam" id="PF10282">
    <property type="entry name" value="Lactonase"/>
    <property type="match status" value="1"/>
</dbReference>
<dbReference type="EMBL" id="AMSQ01000027">
    <property type="protein sequence ID" value="EKU45611.1"/>
    <property type="molecule type" value="Genomic_DNA"/>
</dbReference>
<dbReference type="OrthoDB" id="9790815at2"/>
<evidence type="ECO:0000313" key="3">
    <source>
        <dbReference type="Proteomes" id="UP000009885"/>
    </source>
</evidence>
<dbReference type="PANTHER" id="PTHR30344">
    <property type="entry name" value="6-PHOSPHOGLUCONOLACTONASE-RELATED"/>
    <property type="match status" value="1"/>
</dbReference>
<accession>K9AHM0</accession>